<dbReference type="Proteomes" id="UP000181976">
    <property type="component" value="Unassembled WGS sequence"/>
</dbReference>
<feature type="non-terminal residue" evidence="7">
    <location>
        <position position="1"/>
    </location>
</feature>
<dbReference type="Gene3D" id="2.60.40.10">
    <property type="entry name" value="Immunoglobulins"/>
    <property type="match status" value="4"/>
</dbReference>
<keyword evidence="3" id="KW-0677">Repeat</keyword>
<dbReference type="SMART" id="SM00089">
    <property type="entry name" value="PKD"/>
    <property type="match status" value="4"/>
</dbReference>
<dbReference type="eggNOG" id="COG3291">
    <property type="taxonomic scope" value="Bacteria"/>
</dbReference>
<protein>
    <submittedName>
        <fullName evidence="7">Gliding motility-associated C-terminal domain-containing protein</fullName>
    </submittedName>
</protein>
<evidence type="ECO:0000313" key="8">
    <source>
        <dbReference type="Proteomes" id="UP000181976"/>
    </source>
</evidence>
<dbReference type="Pfam" id="PF13585">
    <property type="entry name" value="CHU_C"/>
    <property type="match status" value="1"/>
</dbReference>
<accession>A0A1I1UAX9</accession>
<name>A0A1I1UAX9_9BACT</name>
<keyword evidence="4" id="KW-1133">Transmembrane helix</keyword>
<reference evidence="7 8" key="1">
    <citation type="submission" date="2016-10" db="EMBL/GenBank/DDBJ databases">
        <authorList>
            <person name="de Groot N.N."/>
        </authorList>
    </citation>
    <scope>NUCLEOTIDE SEQUENCE [LARGE SCALE GENOMIC DNA]</scope>
    <source>
        <strain evidence="7 8">DSM 19012</strain>
    </source>
</reference>
<dbReference type="InterPro" id="IPR035986">
    <property type="entry name" value="PKD_dom_sf"/>
</dbReference>
<dbReference type="STRING" id="385682.SAMN05444380_1011"/>
<evidence type="ECO:0000256" key="1">
    <source>
        <dbReference type="ARBA" id="ARBA00004141"/>
    </source>
</evidence>
<dbReference type="PROSITE" id="PS50093">
    <property type="entry name" value="PKD"/>
    <property type="match status" value="4"/>
</dbReference>
<keyword evidence="5" id="KW-0472">Membrane</keyword>
<evidence type="ECO:0000256" key="4">
    <source>
        <dbReference type="ARBA" id="ARBA00022989"/>
    </source>
</evidence>
<dbReference type="EMBL" id="FONA01000001">
    <property type="protein sequence ID" value="SFD67844.1"/>
    <property type="molecule type" value="Genomic_DNA"/>
</dbReference>
<dbReference type="PANTHER" id="PTHR46730">
    <property type="entry name" value="POLYCYSTIN-1"/>
    <property type="match status" value="1"/>
</dbReference>
<evidence type="ECO:0000313" key="7">
    <source>
        <dbReference type="EMBL" id="SFD67844.1"/>
    </source>
</evidence>
<dbReference type="SUPFAM" id="SSF49299">
    <property type="entry name" value="PKD domain"/>
    <property type="match status" value="4"/>
</dbReference>
<dbReference type="InterPro" id="IPR000601">
    <property type="entry name" value="PKD_dom"/>
</dbReference>
<dbReference type="AlphaFoldDB" id="A0A1I1UAX9"/>
<feature type="domain" description="PKD" evidence="6">
    <location>
        <begin position="222"/>
        <end position="277"/>
    </location>
</feature>
<proteinExistence type="predicted"/>
<sequence>KVNHLGENLKLNIAFKINTFNTIINSYYIIRVYPVREITLTANPMEGCAPLATQLTTETGAKEYLWDFGDGINESGSYQTTHIFENNSNDTLSYTVKVTAISSFGCLEEASTQLMVHPTPQPEFSVAPETQQMPGRTVTLENQTDGNWQFEWDFGDGNASSLRQPGSYQYNFSGNYTITLRAFDDFCEASLSKEIVITPMLPAIDYGPNAEGCPPLTVNFYNNTLDATSFLWDFGDGTFSDELSPTHTYRIAGTYTVTLKAIGPGGENSAQEVTIRVFPKPTALFEPIPKVIYIPDDQVTFINKSEGAVSYFWDLGDGNTSDTFSPTHIYSETGTYDVTLEAFNEFNCSDKLVLPEAVKALQGGEISFPNAFTPQENGPTDGKYQYGDRQNLVFYPFIQKGIVEYHLQIYTRWGELIFESHDINQGWDGYYNNRLCPQGVYIWRVIVAFSDGRRMEKTGDVTLLR</sequence>
<evidence type="ECO:0000259" key="6">
    <source>
        <dbReference type="PROSITE" id="PS50093"/>
    </source>
</evidence>
<dbReference type="Pfam" id="PF18911">
    <property type="entry name" value="PKD_4"/>
    <property type="match status" value="3"/>
</dbReference>
<organism evidence="7 8">
    <name type="scientific">Thermophagus xiamenensis</name>
    <dbReference type="NCBI Taxonomy" id="385682"/>
    <lineage>
        <taxon>Bacteria</taxon>
        <taxon>Pseudomonadati</taxon>
        <taxon>Bacteroidota</taxon>
        <taxon>Bacteroidia</taxon>
        <taxon>Marinilabiliales</taxon>
        <taxon>Marinilabiliaceae</taxon>
        <taxon>Thermophagus</taxon>
    </lineage>
</organism>
<dbReference type="InParanoid" id="A0A1I1UAX9"/>
<dbReference type="GO" id="GO:0005261">
    <property type="term" value="F:monoatomic cation channel activity"/>
    <property type="evidence" value="ECO:0007669"/>
    <property type="project" value="TreeGrafter"/>
</dbReference>
<dbReference type="CDD" id="cd00146">
    <property type="entry name" value="PKD"/>
    <property type="match status" value="4"/>
</dbReference>
<feature type="domain" description="PKD" evidence="6">
    <location>
        <begin position="309"/>
        <end position="344"/>
    </location>
</feature>
<evidence type="ECO:0000256" key="2">
    <source>
        <dbReference type="ARBA" id="ARBA00022692"/>
    </source>
</evidence>
<dbReference type="RefSeq" id="WP_139217714.1">
    <property type="nucleotide sequence ID" value="NZ_FONA01000001.1"/>
</dbReference>
<evidence type="ECO:0000256" key="5">
    <source>
        <dbReference type="ARBA" id="ARBA00023136"/>
    </source>
</evidence>
<keyword evidence="2" id="KW-0812">Transmembrane</keyword>
<dbReference type="GO" id="GO:0005886">
    <property type="term" value="C:plasma membrane"/>
    <property type="evidence" value="ECO:0007669"/>
    <property type="project" value="TreeGrafter"/>
</dbReference>
<dbReference type="PANTHER" id="PTHR46730:SF1">
    <property type="entry name" value="PLAT DOMAIN-CONTAINING PROTEIN"/>
    <property type="match status" value="1"/>
</dbReference>
<dbReference type="GO" id="GO:0006816">
    <property type="term" value="P:calcium ion transport"/>
    <property type="evidence" value="ECO:0007669"/>
    <property type="project" value="TreeGrafter"/>
</dbReference>
<gene>
    <name evidence="7" type="ORF">SAMN05444380_1011</name>
</gene>
<feature type="domain" description="PKD" evidence="6">
    <location>
        <begin position="64"/>
        <end position="96"/>
    </location>
</feature>
<evidence type="ECO:0000256" key="3">
    <source>
        <dbReference type="ARBA" id="ARBA00022737"/>
    </source>
</evidence>
<comment type="subcellular location">
    <subcellularLocation>
        <location evidence="1">Membrane</location>
        <topology evidence="1">Multi-pass membrane protein</topology>
    </subcellularLocation>
</comment>
<dbReference type="InterPro" id="IPR013783">
    <property type="entry name" value="Ig-like_fold"/>
</dbReference>
<feature type="domain" description="PKD" evidence="6">
    <location>
        <begin position="150"/>
        <end position="204"/>
    </location>
</feature>
<keyword evidence="8" id="KW-1185">Reference proteome</keyword>
<dbReference type="InterPro" id="IPR022409">
    <property type="entry name" value="PKD/Chitinase_dom"/>
</dbReference>